<protein>
    <submittedName>
        <fullName evidence="1">Uncharacterized protein</fullName>
    </submittedName>
</protein>
<gene>
    <name evidence="1" type="ORF">FSARC_6408</name>
</gene>
<sequence length="247" mass="28680">MCYFEQTRWECGFWCWGHFRQQCNKEDHIGETCGLKLVYETKKEEDICKLCQNTEKKRRRYDKMYRDVQRWQREGNRNATIERTCSEMHEILGQIWHMEKEHGERLRNLGRGEDSFFVPTYTTQNVDQQQYMSSPSSTSMQHPASVGLPTLGFVASADFAQADKLVLEVKVALSEDRHTKSVNQLVQGMPCRTQASEMIKLTYAYSTSRCLHDDASGNDPQPKPTTILFPYTGPARAFKYSDANFET</sequence>
<accession>A0A8H4TXS5</accession>
<dbReference type="Proteomes" id="UP000622797">
    <property type="component" value="Unassembled WGS sequence"/>
</dbReference>
<evidence type="ECO:0000313" key="2">
    <source>
        <dbReference type="Proteomes" id="UP000622797"/>
    </source>
</evidence>
<reference evidence="1" key="2">
    <citation type="submission" date="2020-05" db="EMBL/GenBank/DDBJ databases">
        <authorList>
            <person name="Kim H.-S."/>
            <person name="Proctor R.H."/>
            <person name="Brown D.W."/>
        </authorList>
    </citation>
    <scope>NUCLEOTIDE SEQUENCE</scope>
    <source>
        <strain evidence="1">NRRL 20472</strain>
    </source>
</reference>
<evidence type="ECO:0000313" key="1">
    <source>
        <dbReference type="EMBL" id="KAF4965844.1"/>
    </source>
</evidence>
<name>A0A8H4TXS5_9HYPO</name>
<reference evidence="1" key="1">
    <citation type="journal article" date="2020" name="BMC Genomics">
        <title>Correction to: Identification and distribution of gene clusters required for synthesis of sphingolipid metabolism inhibitors in diverse species of the filamentous fungus Fusarium.</title>
        <authorList>
            <person name="Kim H.S."/>
            <person name="Lohmar J.M."/>
            <person name="Busman M."/>
            <person name="Brown D.W."/>
            <person name="Naumann T.A."/>
            <person name="Divon H.H."/>
            <person name="Lysoe E."/>
            <person name="Uhlig S."/>
            <person name="Proctor R.H."/>
        </authorList>
    </citation>
    <scope>NUCLEOTIDE SEQUENCE</scope>
    <source>
        <strain evidence="1">NRRL 20472</strain>
    </source>
</reference>
<comment type="caution">
    <text evidence="1">The sequence shown here is derived from an EMBL/GenBank/DDBJ whole genome shotgun (WGS) entry which is preliminary data.</text>
</comment>
<dbReference type="EMBL" id="JABEXW010000324">
    <property type="protein sequence ID" value="KAF4965844.1"/>
    <property type="molecule type" value="Genomic_DNA"/>
</dbReference>
<dbReference type="OrthoDB" id="5015991at2759"/>
<dbReference type="AlphaFoldDB" id="A0A8H4TXS5"/>
<organism evidence="1 2">
    <name type="scientific">Fusarium sarcochroum</name>
    <dbReference type="NCBI Taxonomy" id="1208366"/>
    <lineage>
        <taxon>Eukaryota</taxon>
        <taxon>Fungi</taxon>
        <taxon>Dikarya</taxon>
        <taxon>Ascomycota</taxon>
        <taxon>Pezizomycotina</taxon>
        <taxon>Sordariomycetes</taxon>
        <taxon>Hypocreomycetidae</taxon>
        <taxon>Hypocreales</taxon>
        <taxon>Nectriaceae</taxon>
        <taxon>Fusarium</taxon>
        <taxon>Fusarium lateritium species complex</taxon>
    </lineage>
</organism>
<keyword evidence="2" id="KW-1185">Reference proteome</keyword>
<proteinExistence type="predicted"/>